<gene>
    <name evidence="2" type="ORF">HSR121_1416</name>
</gene>
<dbReference type="GeneID" id="68855017"/>
<dbReference type="InterPro" id="IPR011008">
    <property type="entry name" value="Dimeric_a/b-barrel"/>
</dbReference>
<sequence>MVIAYVMVKAHTGEADRLKSEIEGLDGVVEAHIVAGDVDLIAKVDVDSPAHVKDIAATHIQEIDGVEGTQTYIAMD</sequence>
<dbReference type="Proteomes" id="UP000663525">
    <property type="component" value="Chromosome"/>
</dbReference>
<dbReference type="Gene3D" id="3.30.70.920">
    <property type="match status" value="1"/>
</dbReference>
<dbReference type="EMBL" id="CP064787">
    <property type="protein sequence ID" value="QSG05759.1"/>
    <property type="molecule type" value="Genomic_DNA"/>
</dbReference>
<proteinExistence type="predicted"/>
<evidence type="ECO:0000313" key="3">
    <source>
        <dbReference type="Proteomes" id="UP000663525"/>
    </source>
</evidence>
<protein>
    <submittedName>
        <fullName evidence="2">Lrp/AsnC family C-terminal domain</fullName>
    </submittedName>
</protein>
<name>A0A897N3T8_9EURY</name>
<dbReference type="AlphaFoldDB" id="A0A897N3T8"/>
<dbReference type="SUPFAM" id="SSF54909">
    <property type="entry name" value="Dimeric alpha+beta barrel"/>
    <property type="match status" value="1"/>
</dbReference>
<dbReference type="Pfam" id="PF01037">
    <property type="entry name" value="AsnC_trans_reg"/>
    <property type="match status" value="1"/>
</dbReference>
<dbReference type="InterPro" id="IPR019887">
    <property type="entry name" value="Tscrpt_reg_AsnC/Lrp_C"/>
</dbReference>
<evidence type="ECO:0000259" key="1">
    <source>
        <dbReference type="Pfam" id="PF01037"/>
    </source>
</evidence>
<reference evidence="2" key="1">
    <citation type="submission" date="2020-11" db="EMBL/GenBank/DDBJ databases">
        <title>Carbohydrate-dependent, anaerobic sulfur respiration: A novel catabolism in halophilic archaea.</title>
        <authorList>
            <person name="Sorokin D.Y."/>
            <person name="Messina E."/>
            <person name="Smedile F."/>
            <person name="La Cono V."/>
            <person name="Hallsworth J.E."/>
            <person name="Yakimov M.M."/>
        </authorList>
    </citation>
    <scope>NUCLEOTIDE SEQUENCE</scope>
    <source>
        <strain evidence="2">HSR12-1</strain>
    </source>
</reference>
<evidence type="ECO:0000313" key="2">
    <source>
        <dbReference type="EMBL" id="QSG05759.1"/>
    </source>
</evidence>
<feature type="domain" description="Transcription regulator AsnC/Lrp ligand binding" evidence="1">
    <location>
        <begin position="6"/>
        <end position="75"/>
    </location>
</feature>
<accession>A0A897N3T8</accession>
<organism evidence="2 3">
    <name type="scientific">Halapricum desulfuricans</name>
    <dbReference type="NCBI Taxonomy" id="2841257"/>
    <lineage>
        <taxon>Archaea</taxon>
        <taxon>Methanobacteriati</taxon>
        <taxon>Methanobacteriota</taxon>
        <taxon>Stenosarchaea group</taxon>
        <taxon>Halobacteria</taxon>
        <taxon>Halobacteriales</taxon>
        <taxon>Haloarculaceae</taxon>
        <taxon>Halapricum</taxon>
    </lineage>
</organism>
<dbReference type="RefSeq" id="WP_229115565.1">
    <property type="nucleotide sequence ID" value="NZ_CP064787.1"/>
</dbReference>